<gene>
    <name evidence="8" type="ORF">FL583_34080</name>
</gene>
<dbReference type="Pfam" id="PF00067">
    <property type="entry name" value="p450"/>
    <property type="match status" value="1"/>
</dbReference>
<evidence type="ECO:0000256" key="1">
    <source>
        <dbReference type="ARBA" id="ARBA00010617"/>
    </source>
</evidence>
<keyword evidence="6 7" id="KW-0503">Monooxygenase</keyword>
<keyword evidence="2 7" id="KW-0349">Heme</keyword>
<dbReference type="GO" id="GO:0016705">
    <property type="term" value="F:oxidoreductase activity, acting on paired donors, with incorporation or reduction of molecular oxygen"/>
    <property type="evidence" value="ECO:0007669"/>
    <property type="project" value="InterPro"/>
</dbReference>
<dbReference type="RefSeq" id="WP_142709003.1">
    <property type="nucleotide sequence ID" value="NZ_VIRS01000038.1"/>
</dbReference>
<dbReference type="PROSITE" id="PS00086">
    <property type="entry name" value="CYTOCHROME_P450"/>
    <property type="match status" value="1"/>
</dbReference>
<evidence type="ECO:0000256" key="4">
    <source>
        <dbReference type="ARBA" id="ARBA00023002"/>
    </source>
</evidence>
<evidence type="ECO:0000256" key="6">
    <source>
        <dbReference type="ARBA" id="ARBA00023033"/>
    </source>
</evidence>
<evidence type="ECO:0000313" key="8">
    <source>
        <dbReference type="EMBL" id="TQS40579.1"/>
    </source>
</evidence>
<evidence type="ECO:0000256" key="7">
    <source>
        <dbReference type="RuleBase" id="RU000461"/>
    </source>
</evidence>
<proteinExistence type="inferred from homology"/>
<dbReference type="PANTHER" id="PTHR46696">
    <property type="entry name" value="P450, PUTATIVE (EUROFUNG)-RELATED"/>
    <property type="match status" value="1"/>
</dbReference>
<keyword evidence="5 7" id="KW-0408">Iron</keyword>
<dbReference type="AlphaFoldDB" id="A0A545AGX4"/>
<evidence type="ECO:0000313" key="9">
    <source>
        <dbReference type="Proteomes" id="UP000317982"/>
    </source>
</evidence>
<organism evidence="8 9">
    <name type="scientific">Cryptosporangium phraense</name>
    <dbReference type="NCBI Taxonomy" id="2593070"/>
    <lineage>
        <taxon>Bacteria</taxon>
        <taxon>Bacillati</taxon>
        <taxon>Actinomycetota</taxon>
        <taxon>Actinomycetes</taxon>
        <taxon>Cryptosporangiales</taxon>
        <taxon>Cryptosporangiaceae</taxon>
        <taxon>Cryptosporangium</taxon>
    </lineage>
</organism>
<dbReference type="GO" id="GO:0004497">
    <property type="term" value="F:monooxygenase activity"/>
    <property type="evidence" value="ECO:0007669"/>
    <property type="project" value="UniProtKB-KW"/>
</dbReference>
<keyword evidence="3 7" id="KW-0479">Metal-binding</keyword>
<reference evidence="8 9" key="1">
    <citation type="submission" date="2019-07" db="EMBL/GenBank/DDBJ databases">
        <title>Cryptosporangium phraense sp. nov., isolated from plant litter.</title>
        <authorList>
            <person name="Suriyachadkun C."/>
        </authorList>
    </citation>
    <scope>NUCLEOTIDE SEQUENCE [LARGE SCALE GENOMIC DNA]</scope>
    <source>
        <strain evidence="8 9">A-T 5661</strain>
    </source>
</reference>
<dbReference type="InterPro" id="IPR001128">
    <property type="entry name" value="Cyt_P450"/>
</dbReference>
<keyword evidence="4 7" id="KW-0560">Oxidoreductase</keyword>
<dbReference type="GO" id="GO:0020037">
    <property type="term" value="F:heme binding"/>
    <property type="evidence" value="ECO:0007669"/>
    <property type="project" value="InterPro"/>
</dbReference>
<dbReference type="InterPro" id="IPR002397">
    <property type="entry name" value="Cyt_P450_B"/>
</dbReference>
<dbReference type="PANTHER" id="PTHR46696:SF1">
    <property type="entry name" value="CYTOCHROME P450 YJIB-RELATED"/>
    <property type="match status" value="1"/>
</dbReference>
<name>A0A545AGX4_9ACTN</name>
<dbReference type="CDD" id="cd20625">
    <property type="entry name" value="CYP164-like"/>
    <property type="match status" value="1"/>
</dbReference>
<comment type="similarity">
    <text evidence="1 7">Belongs to the cytochrome P450 family.</text>
</comment>
<evidence type="ECO:0000256" key="5">
    <source>
        <dbReference type="ARBA" id="ARBA00023004"/>
    </source>
</evidence>
<sequence>MTGSVVAFDPWSPSFVAWPYDAYAELRENSPVWQFPGTGQYLFSRHADVDALLRDRRLGRSYLHLATHEEMGHEPDAPHLEPFWTLIRNGMLDVEPPDHTRLRRLVSKAFTPRTVQRLTPRVQEFASDLVSELLDAGSDGSPVDLISTVAEPLPVAVIAEMLGIPESDRHLLRPWSADICGMYELNPSASAQATAVRASIEFTDYLVSLASERRSSPGDDLISALASVVDAGDQLTDGELVGTCVLLLNAGHEATVNVTGNGWWSLFRNPSELARLRAGEVGVGTAIEELMRWDTPLQMFERWVLEDIEVHGVRIPRGTEIGLLFGSANRDSAVFPDAARLDLGRFPNPHISFGAGIHFCLGAPLARVELGASFETMIRRVPGLALAETPRWKPGFIIRGLESLQVTVR</sequence>
<dbReference type="EMBL" id="VIRS01000038">
    <property type="protein sequence ID" value="TQS40579.1"/>
    <property type="molecule type" value="Genomic_DNA"/>
</dbReference>
<dbReference type="FunFam" id="1.10.630.10:FF:000018">
    <property type="entry name" value="Cytochrome P450 monooxygenase"/>
    <property type="match status" value="1"/>
</dbReference>
<keyword evidence="9" id="KW-1185">Reference proteome</keyword>
<accession>A0A545AGX4</accession>
<dbReference type="InterPro" id="IPR017972">
    <property type="entry name" value="Cyt_P450_CS"/>
</dbReference>
<dbReference type="PRINTS" id="PR00359">
    <property type="entry name" value="BP450"/>
</dbReference>
<dbReference type="SUPFAM" id="SSF48264">
    <property type="entry name" value="Cytochrome P450"/>
    <property type="match status" value="1"/>
</dbReference>
<dbReference type="Proteomes" id="UP000317982">
    <property type="component" value="Unassembled WGS sequence"/>
</dbReference>
<dbReference type="InParanoid" id="A0A545AGX4"/>
<protein>
    <submittedName>
        <fullName evidence="8">Cytochrome P450</fullName>
    </submittedName>
</protein>
<dbReference type="OrthoDB" id="5500002at2"/>
<dbReference type="Gene3D" id="1.10.630.10">
    <property type="entry name" value="Cytochrome P450"/>
    <property type="match status" value="1"/>
</dbReference>
<evidence type="ECO:0000256" key="3">
    <source>
        <dbReference type="ARBA" id="ARBA00022723"/>
    </source>
</evidence>
<evidence type="ECO:0000256" key="2">
    <source>
        <dbReference type="ARBA" id="ARBA00022617"/>
    </source>
</evidence>
<comment type="caution">
    <text evidence="8">The sequence shown here is derived from an EMBL/GenBank/DDBJ whole genome shotgun (WGS) entry which is preliminary data.</text>
</comment>
<dbReference type="GO" id="GO:0005506">
    <property type="term" value="F:iron ion binding"/>
    <property type="evidence" value="ECO:0007669"/>
    <property type="project" value="InterPro"/>
</dbReference>
<dbReference type="InterPro" id="IPR036396">
    <property type="entry name" value="Cyt_P450_sf"/>
</dbReference>